<dbReference type="OrthoDB" id="5576775at2759"/>
<feature type="region of interest" description="Disordered" evidence="2">
    <location>
        <begin position="248"/>
        <end position="294"/>
    </location>
</feature>
<feature type="compositionally biased region" description="Basic and acidic residues" evidence="2">
    <location>
        <begin position="477"/>
        <end position="487"/>
    </location>
</feature>
<evidence type="ECO:0000259" key="3">
    <source>
        <dbReference type="Pfam" id="PF08729"/>
    </source>
</evidence>
<reference evidence="5 6" key="1">
    <citation type="submission" date="2020-01" db="EMBL/GenBank/DDBJ databases">
        <authorList>
            <person name="Gupta K D."/>
        </authorList>
    </citation>
    <scope>NUCLEOTIDE SEQUENCE [LARGE SCALE GENOMIC DNA]</scope>
</reference>
<evidence type="ECO:0000256" key="2">
    <source>
        <dbReference type="SAM" id="MobiDB-lite"/>
    </source>
</evidence>
<keyword evidence="1" id="KW-0597">Phosphoprotein</keyword>
<dbReference type="InterPro" id="IPR014840">
    <property type="entry name" value="HRD"/>
</dbReference>
<feature type="compositionally biased region" description="Low complexity" evidence="2">
    <location>
        <begin position="25"/>
        <end position="39"/>
    </location>
</feature>
<dbReference type="InterPro" id="IPR026947">
    <property type="entry name" value="UBN_middle_dom"/>
</dbReference>
<feature type="compositionally biased region" description="Low complexity" evidence="2">
    <location>
        <begin position="76"/>
        <end position="95"/>
    </location>
</feature>
<feature type="domain" description="Hpc2-related" evidence="3">
    <location>
        <begin position="196"/>
        <end position="242"/>
    </location>
</feature>
<evidence type="ECO:0000313" key="6">
    <source>
        <dbReference type="Proteomes" id="UP000467700"/>
    </source>
</evidence>
<protein>
    <recommendedName>
        <fullName evidence="7">Ubinuclein middle domain-containing protein</fullName>
    </recommendedName>
</protein>
<evidence type="ECO:0000256" key="1">
    <source>
        <dbReference type="ARBA" id="ARBA00022553"/>
    </source>
</evidence>
<feature type="region of interest" description="Disordered" evidence="2">
    <location>
        <begin position="1"/>
        <end position="214"/>
    </location>
</feature>
<keyword evidence="6" id="KW-1185">Reference proteome</keyword>
<dbReference type="AlphaFoldDB" id="A0A8S0W4P3"/>
<feature type="region of interest" description="Disordered" evidence="2">
    <location>
        <begin position="442"/>
        <end position="491"/>
    </location>
</feature>
<feature type="domain" description="Ubinuclein middle" evidence="4">
    <location>
        <begin position="338"/>
        <end position="558"/>
    </location>
</feature>
<name>A0A8S0W4P3_CYCAE</name>
<sequence>MASDIEMDGPRPSRTPDFPFPPPSVSASAATSRRSSLAVVNEVKGIAVTNGHDRGGTSSQGPISIPVLVHSPSPAPSTDAAPPASSVVPPTTAPAKPLSSSNKAPSTAKPKSTKPAKARSPSPSPPPPPIIPLSTIRLEIRLGGPSNYEVDISQQAKDTGQRPPTPPPAPKKVADSSESEEEEDDKAKDDKSKPKKKKRKNHASEYYDTSDPFIDDSELALDERQFFAQTKQQGFYVSSGEVALLKDKTPKKPKSKKVIYGLHPSLGGTGSGTEKKGHPTEGTRDAPIPVDDDNKKHNLSLTIAAGADPEHAGQKRKRQNTIVGENGKRKKVVDESMFHPDLQAAIQELKKLIAQESWVVKGKFPAGLKPPLAKLAILAIRLDEYDDDFFSLMPTLFPYNKFTMTKLIKRTVYPDHLALLHERENTLMAQLTELAQKGFAKAEEEWEKAGGTGEGAPTRHGTEEMDVDGPPPTQADGEPKDGKDSHPPAKRYRLTDQMKAIIWELVLLSNECCRLENEKNTLEGSVMQISDQGARKNLYQRIVAAYPEGWMSSGQISRDMSAIKKRLEREAMEQDNDD</sequence>
<comment type="caution">
    <text evidence="5">The sequence shown here is derived from an EMBL/GenBank/DDBJ whole genome shotgun (WGS) entry which is preliminary data.</text>
</comment>
<gene>
    <name evidence="5" type="ORF">AAE3_LOCUS4219</name>
</gene>
<dbReference type="Pfam" id="PF14075">
    <property type="entry name" value="UBN_AB"/>
    <property type="match status" value="1"/>
</dbReference>
<organism evidence="5 6">
    <name type="scientific">Cyclocybe aegerita</name>
    <name type="common">Black poplar mushroom</name>
    <name type="synonym">Agrocybe aegerita</name>
    <dbReference type="NCBI Taxonomy" id="1973307"/>
    <lineage>
        <taxon>Eukaryota</taxon>
        <taxon>Fungi</taxon>
        <taxon>Dikarya</taxon>
        <taxon>Basidiomycota</taxon>
        <taxon>Agaricomycotina</taxon>
        <taxon>Agaricomycetes</taxon>
        <taxon>Agaricomycetidae</taxon>
        <taxon>Agaricales</taxon>
        <taxon>Agaricineae</taxon>
        <taxon>Bolbitiaceae</taxon>
        <taxon>Cyclocybe</taxon>
    </lineage>
</organism>
<feature type="compositionally biased region" description="Basic and acidic residues" evidence="2">
    <location>
        <begin position="273"/>
        <end position="284"/>
    </location>
</feature>
<accession>A0A8S0W4P3</accession>
<evidence type="ECO:0008006" key="7">
    <source>
        <dbReference type="Google" id="ProtNLM"/>
    </source>
</evidence>
<dbReference type="Proteomes" id="UP000467700">
    <property type="component" value="Unassembled WGS sequence"/>
</dbReference>
<proteinExistence type="predicted"/>
<dbReference type="Pfam" id="PF08729">
    <property type="entry name" value="HUN"/>
    <property type="match status" value="1"/>
</dbReference>
<feature type="compositionally biased region" description="Pro residues" evidence="2">
    <location>
        <begin position="122"/>
        <end position="131"/>
    </location>
</feature>
<evidence type="ECO:0000313" key="5">
    <source>
        <dbReference type="EMBL" id="CAA7262314.1"/>
    </source>
</evidence>
<evidence type="ECO:0000259" key="4">
    <source>
        <dbReference type="Pfam" id="PF14075"/>
    </source>
</evidence>
<dbReference type="EMBL" id="CACVBS010000035">
    <property type="protein sequence ID" value="CAA7262314.1"/>
    <property type="molecule type" value="Genomic_DNA"/>
</dbReference>